<evidence type="ECO:0000313" key="2">
    <source>
        <dbReference type="Proteomes" id="UP001142372"/>
    </source>
</evidence>
<gene>
    <name evidence="1" type="ORF">GCM10017584_24460</name>
</gene>
<proteinExistence type="predicted"/>
<reference evidence="1" key="2">
    <citation type="submission" date="2023-01" db="EMBL/GenBank/DDBJ databases">
        <authorList>
            <person name="Sun Q."/>
            <person name="Evtushenko L."/>
        </authorList>
    </citation>
    <scope>NUCLEOTIDE SEQUENCE</scope>
    <source>
        <strain evidence="1">VKM Ac-1401</strain>
    </source>
</reference>
<accession>A0A9W6HBI2</accession>
<name>A0A9W6HBI2_9MICO</name>
<dbReference type="Proteomes" id="UP001142372">
    <property type="component" value="Unassembled WGS sequence"/>
</dbReference>
<organism evidence="1 2">
    <name type="scientific">Leifsonia poae</name>
    <dbReference type="NCBI Taxonomy" id="110933"/>
    <lineage>
        <taxon>Bacteria</taxon>
        <taxon>Bacillati</taxon>
        <taxon>Actinomycetota</taxon>
        <taxon>Actinomycetes</taxon>
        <taxon>Micrococcales</taxon>
        <taxon>Microbacteriaceae</taxon>
        <taxon>Leifsonia</taxon>
    </lineage>
</organism>
<dbReference type="EMBL" id="BSEN01000012">
    <property type="protein sequence ID" value="GLJ76872.1"/>
    <property type="molecule type" value="Genomic_DNA"/>
</dbReference>
<dbReference type="RefSeq" id="WP_271177530.1">
    <property type="nucleotide sequence ID" value="NZ_BAAAJO010000002.1"/>
</dbReference>
<reference evidence="1" key="1">
    <citation type="journal article" date="2014" name="Int. J. Syst. Evol. Microbiol.">
        <title>Complete genome sequence of Corynebacterium casei LMG S-19264T (=DSM 44701T), isolated from a smear-ripened cheese.</title>
        <authorList>
            <consortium name="US DOE Joint Genome Institute (JGI-PGF)"/>
            <person name="Walter F."/>
            <person name="Albersmeier A."/>
            <person name="Kalinowski J."/>
            <person name="Ruckert C."/>
        </authorList>
    </citation>
    <scope>NUCLEOTIDE SEQUENCE</scope>
    <source>
        <strain evidence="1">VKM Ac-1401</strain>
    </source>
</reference>
<protein>
    <submittedName>
        <fullName evidence="1">Uncharacterized protein</fullName>
    </submittedName>
</protein>
<sequence length="69" mass="8094">MSERWVTPTGNAPHVGERVTLVRWVRSLDGWGSETVRGRHQRLDGDEWVIDVLGEERRLPRSEWSHCQE</sequence>
<comment type="caution">
    <text evidence="1">The sequence shown here is derived from an EMBL/GenBank/DDBJ whole genome shotgun (WGS) entry which is preliminary data.</text>
</comment>
<dbReference type="AlphaFoldDB" id="A0A9W6HBI2"/>
<keyword evidence="2" id="KW-1185">Reference proteome</keyword>
<evidence type="ECO:0000313" key="1">
    <source>
        <dbReference type="EMBL" id="GLJ76872.1"/>
    </source>
</evidence>